<dbReference type="SMART" id="SM00393">
    <property type="entry name" value="R3H"/>
    <property type="match status" value="1"/>
</dbReference>
<dbReference type="SUPFAM" id="SSF82708">
    <property type="entry name" value="R3H domain"/>
    <property type="match status" value="1"/>
</dbReference>
<dbReference type="AlphaFoldDB" id="A0A0K9NJP8"/>
<dbReference type="PANTHER" id="PTHR15672">
    <property type="entry name" value="CAMP-REGULATED PHOSPHOPROTEIN 21 RELATED R3H DOMAIN CONTAINING PROTEIN"/>
    <property type="match status" value="1"/>
</dbReference>
<comment type="caution">
    <text evidence="5">The sequence shown here is derived from an EMBL/GenBank/DDBJ whole genome shotgun (WGS) entry which is preliminary data.</text>
</comment>
<name>A0A0K9NJP8_ZOSMR</name>
<dbReference type="CDD" id="cd02642">
    <property type="entry name" value="R3H_encore_like"/>
    <property type="match status" value="1"/>
</dbReference>
<sequence>MERETNTSPLTPAEEHEVSGPPESWEMADLDEAISRLVLPPPSSSKNETQDSSDPSLLGFVDDHSKDDAAAATSTASPHLSSISSSRNTTSSSSVSASNQFSSNPTEEQINQVDQFLREALQKPRERLSILRMEQDILTFIRDPRQQQLEFTALPTSYLRLAAHRAAQHYSLQSIAVPDNNVADGSGSRIILFKNVQCRLPLVRLSDIPLELPQADKSKLGKIAIKQRSQKCSQTINTTGNNSKTNQLRSVEERKEEYNRARARIFNSSSGGFEVGLKSEDNPNMSSSLQHLHPVMKQTEEKGFVREHDSNLVRHFAESSTSRVRIEEPVVNKQKTSNKVAILRDREVDRKDPDYDRSYDRYAQRFEPGFGFSGAPYSMQAVYSPAVNYNTEFPQLGSSHRPQISIDPHGRQIPQHLNTWIYPGYVPPEGMMTPFPTNQVALHSTSPLFLQSPYVPGLHPAVAFVHHEHPQPFTQIHQPQSETNYGSSRPR</sequence>
<dbReference type="PROSITE" id="PS51061">
    <property type="entry name" value="R3H"/>
    <property type="match status" value="1"/>
</dbReference>
<keyword evidence="6" id="KW-1185">Reference proteome</keyword>
<accession>A0A0K9NJP8</accession>
<gene>
    <name evidence="5" type="ORF">ZOSMA_8G01430</name>
</gene>
<protein>
    <submittedName>
        <fullName evidence="5">Putative R3h domain containing protein</fullName>
    </submittedName>
</protein>
<dbReference type="GO" id="GO:0003676">
    <property type="term" value="F:nucleic acid binding"/>
    <property type="evidence" value="ECO:0007669"/>
    <property type="project" value="UniProtKB-UniRule"/>
</dbReference>
<dbReference type="Pfam" id="PF12752">
    <property type="entry name" value="SUZ"/>
    <property type="match status" value="1"/>
</dbReference>
<dbReference type="InterPro" id="IPR036867">
    <property type="entry name" value="R3H_dom_sf"/>
</dbReference>
<dbReference type="Proteomes" id="UP000036987">
    <property type="component" value="Unassembled WGS sequence"/>
</dbReference>
<dbReference type="InterPro" id="IPR051937">
    <property type="entry name" value="R3H_domain_containing"/>
</dbReference>
<organism evidence="5 6">
    <name type="scientific">Zostera marina</name>
    <name type="common">Eelgrass</name>
    <dbReference type="NCBI Taxonomy" id="29655"/>
    <lineage>
        <taxon>Eukaryota</taxon>
        <taxon>Viridiplantae</taxon>
        <taxon>Streptophyta</taxon>
        <taxon>Embryophyta</taxon>
        <taxon>Tracheophyta</taxon>
        <taxon>Spermatophyta</taxon>
        <taxon>Magnoliopsida</taxon>
        <taxon>Liliopsida</taxon>
        <taxon>Zosteraceae</taxon>
        <taxon>Zostera</taxon>
    </lineage>
</organism>
<dbReference type="OrthoDB" id="278430at2759"/>
<evidence type="ECO:0000313" key="6">
    <source>
        <dbReference type="Proteomes" id="UP000036987"/>
    </source>
</evidence>
<feature type="domain" description="SUZ" evidence="4">
    <location>
        <begin position="199"/>
        <end position="270"/>
    </location>
</feature>
<feature type="compositionally biased region" description="Polar residues" evidence="2">
    <location>
        <begin position="44"/>
        <end position="55"/>
    </location>
</feature>
<feature type="compositionally biased region" description="Low complexity" evidence="2">
    <location>
        <begin position="70"/>
        <end position="104"/>
    </location>
</feature>
<feature type="region of interest" description="Disordered" evidence="2">
    <location>
        <begin position="1"/>
        <end position="107"/>
    </location>
</feature>
<dbReference type="PROSITE" id="PS51673">
    <property type="entry name" value="SUZ"/>
    <property type="match status" value="1"/>
</dbReference>
<dbReference type="STRING" id="29655.A0A0K9NJP8"/>
<evidence type="ECO:0000256" key="1">
    <source>
        <dbReference type="ARBA" id="ARBA00022553"/>
    </source>
</evidence>
<dbReference type="OMA" id="QRCGLEH"/>
<dbReference type="InterPro" id="IPR024771">
    <property type="entry name" value="SUZ"/>
</dbReference>
<dbReference type="PANTHER" id="PTHR15672:SF8">
    <property type="entry name" value="PROTEIN ENCORE"/>
    <property type="match status" value="1"/>
</dbReference>
<dbReference type="InterPro" id="IPR001374">
    <property type="entry name" value="R3H_dom"/>
</dbReference>
<dbReference type="Gene3D" id="3.30.1370.50">
    <property type="entry name" value="R3H-like domain"/>
    <property type="match status" value="1"/>
</dbReference>
<proteinExistence type="predicted"/>
<dbReference type="Pfam" id="PF01424">
    <property type="entry name" value="R3H"/>
    <property type="match status" value="1"/>
</dbReference>
<reference evidence="6" key="1">
    <citation type="journal article" date="2016" name="Nature">
        <title>The genome of the seagrass Zostera marina reveals angiosperm adaptation to the sea.</title>
        <authorList>
            <person name="Olsen J.L."/>
            <person name="Rouze P."/>
            <person name="Verhelst B."/>
            <person name="Lin Y.-C."/>
            <person name="Bayer T."/>
            <person name="Collen J."/>
            <person name="Dattolo E."/>
            <person name="De Paoli E."/>
            <person name="Dittami S."/>
            <person name="Maumus F."/>
            <person name="Michel G."/>
            <person name="Kersting A."/>
            <person name="Lauritano C."/>
            <person name="Lohaus R."/>
            <person name="Toepel M."/>
            <person name="Tonon T."/>
            <person name="Vanneste K."/>
            <person name="Amirebrahimi M."/>
            <person name="Brakel J."/>
            <person name="Bostroem C."/>
            <person name="Chovatia M."/>
            <person name="Grimwood J."/>
            <person name="Jenkins J.W."/>
            <person name="Jueterbock A."/>
            <person name="Mraz A."/>
            <person name="Stam W.T."/>
            <person name="Tice H."/>
            <person name="Bornberg-Bauer E."/>
            <person name="Green P.J."/>
            <person name="Pearson G.A."/>
            <person name="Procaccini G."/>
            <person name="Duarte C.M."/>
            <person name="Schmutz J."/>
            <person name="Reusch T.B.H."/>
            <person name="Van de Peer Y."/>
        </authorList>
    </citation>
    <scope>NUCLEOTIDE SEQUENCE [LARGE SCALE GENOMIC DNA]</scope>
    <source>
        <strain evidence="6">cv. Finnish</strain>
    </source>
</reference>
<evidence type="ECO:0000313" key="5">
    <source>
        <dbReference type="EMBL" id="KMZ56996.1"/>
    </source>
</evidence>
<keyword evidence="1" id="KW-0597">Phosphoprotein</keyword>
<evidence type="ECO:0000259" key="3">
    <source>
        <dbReference type="PROSITE" id="PS51061"/>
    </source>
</evidence>
<evidence type="ECO:0000259" key="4">
    <source>
        <dbReference type="PROSITE" id="PS51673"/>
    </source>
</evidence>
<evidence type="ECO:0000256" key="2">
    <source>
        <dbReference type="SAM" id="MobiDB-lite"/>
    </source>
</evidence>
<dbReference type="EMBL" id="LFYR01002110">
    <property type="protein sequence ID" value="KMZ56996.1"/>
    <property type="molecule type" value="Genomic_DNA"/>
</dbReference>
<feature type="domain" description="R3H" evidence="3">
    <location>
        <begin position="127"/>
        <end position="196"/>
    </location>
</feature>
<feature type="compositionally biased region" description="Polar residues" evidence="2">
    <location>
        <begin position="1"/>
        <end position="10"/>
    </location>
</feature>